<dbReference type="Proteomes" id="UP000652761">
    <property type="component" value="Unassembled WGS sequence"/>
</dbReference>
<sequence length="84" mass="10183">MPKNRCFEMMSTTGPILVSHDKGSPLQLHKRYVLLHSAIYVLTVRRWHVLFGELYSNLAESFNNWIHDHEVYQYYRWLINLEFK</sequence>
<reference evidence="1" key="1">
    <citation type="submission" date="2017-07" db="EMBL/GenBank/DDBJ databases">
        <title>Taro Niue Genome Assembly and Annotation.</title>
        <authorList>
            <person name="Atibalentja N."/>
            <person name="Keating K."/>
            <person name="Fields C.J."/>
        </authorList>
    </citation>
    <scope>NUCLEOTIDE SEQUENCE</scope>
    <source>
        <strain evidence="1">Niue_2</strain>
        <tissue evidence="1">Leaf</tissue>
    </source>
</reference>
<protein>
    <submittedName>
        <fullName evidence="1">Uncharacterized protein</fullName>
    </submittedName>
</protein>
<dbReference type="AlphaFoldDB" id="A0A843WCB9"/>
<organism evidence="1 2">
    <name type="scientific">Colocasia esculenta</name>
    <name type="common">Wild taro</name>
    <name type="synonym">Arum esculentum</name>
    <dbReference type="NCBI Taxonomy" id="4460"/>
    <lineage>
        <taxon>Eukaryota</taxon>
        <taxon>Viridiplantae</taxon>
        <taxon>Streptophyta</taxon>
        <taxon>Embryophyta</taxon>
        <taxon>Tracheophyta</taxon>
        <taxon>Spermatophyta</taxon>
        <taxon>Magnoliopsida</taxon>
        <taxon>Liliopsida</taxon>
        <taxon>Araceae</taxon>
        <taxon>Aroideae</taxon>
        <taxon>Colocasieae</taxon>
        <taxon>Colocasia</taxon>
    </lineage>
</organism>
<evidence type="ECO:0000313" key="1">
    <source>
        <dbReference type="EMBL" id="MQM00640.1"/>
    </source>
</evidence>
<evidence type="ECO:0000313" key="2">
    <source>
        <dbReference type="Proteomes" id="UP000652761"/>
    </source>
</evidence>
<name>A0A843WCB9_COLES</name>
<comment type="caution">
    <text evidence="1">The sequence shown here is derived from an EMBL/GenBank/DDBJ whole genome shotgun (WGS) entry which is preliminary data.</text>
</comment>
<accession>A0A843WCB9</accession>
<keyword evidence="2" id="KW-1185">Reference proteome</keyword>
<gene>
    <name evidence="1" type="ORF">Taro_033376</name>
</gene>
<dbReference type="EMBL" id="NMUH01002544">
    <property type="protein sequence ID" value="MQM00640.1"/>
    <property type="molecule type" value="Genomic_DNA"/>
</dbReference>
<proteinExistence type="predicted"/>